<dbReference type="AlphaFoldDB" id="A0A7G7GEE5"/>
<keyword evidence="2" id="KW-1185">Reference proteome</keyword>
<evidence type="ECO:0000313" key="1">
    <source>
        <dbReference type="EMBL" id="QNF35529.1"/>
    </source>
</evidence>
<sequence length="61" mass="7044">MNLSKEELEHSFQETIDLVLVHMAEHPEVAPEKFYSMACMLENLGFFSPILYEAIQTSPKE</sequence>
<reference evidence="1 2" key="1">
    <citation type="journal article" date="2018" name="Int. J. Syst. Evol. Microbiol.">
        <title>Adhaeribacter swui sp. nov., isolated from wet mud.</title>
        <authorList>
            <person name="Kim D.U."/>
            <person name="Kim K.W."/>
            <person name="Kang M.S."/>
            <person name="Kim J.Y."/>
            <person name="Jang J.H."/>
            <person name="Kim M.K."/>
        </authorList>
    </citation>
    <scope>NUCLEOTIDE SEQUENCE [LARGE SCALE GENOMIC DNA]</scope>
    <source>
        <strain evidence="1 2">KCTC 52873</strain>
    </source>
</reference>
<dbReference type="RefSeq" id="WP_185272021.1">
    <property type="nucleotide sequence ID" value="NZ_CP055156.1"/>
</dbReference>
<accession>A0A7G7GEE5</accession>
<dbReference type="EMBL" id="CP055156">
    <property type="protein sequence ID" value="QNF35529.1"/>
    <property type="molecule type" value="Genomic_DNA"/>
</dbReference>
<proteinExistence type="predicted"/>
<protein>
    <submittedName>
        <fullName evidence="1">Uncharacterized protein</fullName>
    </submittedName>
</protein>
<evidence type="ECO:0000313" key="2">
    <source>
        <dbReference type="Proteomes" id="UP000515237"/>
    </source>
</evidence>
<dbReference type="Proteomes" id="UP000515237">
    <property type="component" value="Chromosome"/>
</dbReference>
<name>A0A7G7GEE5_9BACT</name>
<dbReference type="KEGG" id="aswu:HUW51_23505"/>
<organism evidence="1 2">
    <name type="scientific">Adhaeribacter swui</name>
    <dbReference type="NCBI Taxonomy" id="2086471"/>
    <lineage>
        <taxon>Bacteria</taxon>
        <taxon>Pseudomonadati</taxon>
        <taxon>Bacteroidota</taxon>
        <taxon>Cytophagia</taxon>
        <taxon>Cytophagales</taxon>
        <taxon>Hymenobacteraceae</taxon>
        <taxon>Adhaeribacter</taxon>
    </lineage>
</organism>
<gene>
    <name evidence="1" type="ORF">HUW51_23505</name>
</gene>